<proteinExistence type="predicted"/>
<gene>
    <name evidence="1" type="ORF">EI291_17300</name>
</gene>
<keyword evidence="2" id="KW-1185">Reference proteome</keyword>
<sequence length="204" mass="23019">MTNLLQRLQCWYTTNCDGDWEHDHGISIATLDNPGWYVIIDLQDTCLEKAVLPNKPVEERSPTNWVTWHIEDCKFIASGGPMNLSEILSYFLDTLLPEQKDETLEYKVYIPLKGYEGLIWRLAHAVLITESQLRIVDFPNPESTNSYSVGDERGFEPFSLLEATSLGSAVAVAEVGDLIEVTIEEHQFSTDLVYVGHVKAQGVE</sequence>
<dbReference type="Proteomes" id="UP000273500">
    <property type="component" value="Unassembled WGS sequence"/>
</dbReference>
<name>A0A3R9N2T7_9BACT</name>
<dbReference type="EMBL" id="RWIT01000012">
    <property type="protein sequence ID" value="RSK46803.1"/>
    <property type="molecule type" value="Genomic_DNA"/>
</dbReference>
<dbReference type="OrthoDB" id="3533713at2"/>
<protein>
    <submittedName>
        <fullName evidence="1">Uncharacterized protein</fullName>
    </submittedName>
</protein>
<organism evidence="1 2">
    <name type="scientific">Hymenobacter rigui</name>
    <dbReference type="NCBI Taxonomy" id="334424"/>
    <lineage>
        <taxon>Bacteria</taxon>
        <taxon>Pseudomonadati</taxon>
        <taxon>Bacteroidota</taxon>
        <taxon>Cytophagia</taxon>
        <taxon>Cytophagales</taxon>
        <taxon>Hymenobacteraceae</taxon>
        <taxon>Hymenobacter</taxon>
    </lineage>
</organism>
<dbReference type="Pfam" id="PF15580">
    <property type="entry name" value="Imm53"/>
    <property type="match status" value="1"/>
</dbReference>
<evidence type="ECO:0000313" key="1">
    <source>
        <dbReference type="EMBL" id="RSK46803.1"/>
    </source>
</evidence>
<evidence type="ECO:0000313" key="2">
    <source>
        <dbReference type="Proteomes" id="UP000273500"/>
    </source>
</evidence>
<accession>A0A3R9N2T7</accession>
<dbReference type="AlphaFoldDB" id="A0A3R9N2T7"/>
<comment type="caution">
    <text evidence="1">The sequence shown here is derived from an EMBL/GenBank/DDBJ whole genome shotgun (WGS) entry which is preliminary data.</text>
</comment>
<reference evidence="1 2" key="1">
    <citation type="submission" date="2018-12" db="EMBL/GenBank/DDBJ databases">
        <authorList>
            <person name="Feng G."/>
            <person name="Zhu H."/>
        </authorList>
    </citation>
    <scope>NUCLEOTIDE SEQUENCE [LARGE SCALE GENOMIC DNA]</scope>
    <source>
        <strain evidence="1 2">KCTC 12533</strain>
    </source>
</reference>
<dbReference type="InterPro" id="IPR028228">
    <property type="entry name" value="Imm53"/>
</dbReference>
<dbReference type="RefSeq" id="WP_125422885.1">
    <property type="nucleotide sequence ID" value="NZ_RWIT01000012.1"/>
</dbReference>